<dbReference type="PaxDb" id="273075-Ta0018"/>
<evidence type="ECO:0000256" key="1">
    <source>
        <dbReference type="ARBA" id="ARBA00008591"/>
    </source>
</evidence>
<dbReference type="Gene3D" id="1.20.58.220">
    <property type="entry name" value="Phosphate transport system protein phou homolog 2, domain 2"/>
    <property type="match status" value="1"/>
</dbReference>
<comment type="similarity">
    <text evidence="1">Belongs to the UPF0111 family.</text>
</comment>
<gene>
    <name evidence="2" type="ordered locus">Ta0018</name>
</gene>
<keyword evidence="3" id="KW-1185">Reference proteome</keyword>
<dbReference type="InterPro" id="IPR038078">
    <property type="entry name" value="PhoU-like_sf"/>
</dbReference>
<dbReference type="SMR" id="Q9HM51"/>
<sequence length="188" mass="21602">MLSNRNSLVEKNEEIKEIEKVGDELDISIRQDITKGAISPTLMNNLLQLVEKCDDMVDTGYFISREIKRMFLDYAGGMEKCINLVAKSYSTFISMLEYNKAALKHLNQMLTASEDDKIRDERIAIEKLEEKVDELKDDTFDYIYRNADGLPYLVFSHLTDLTHKIDDMLDDCEDAADLIITITRSITS</sequence>
<dbReference type="STRING" id="273075.gene:9571234"/>
<protein>
    <recommendedName>
        <fullName evidence="4">DUF47 family protein</fullName>
    </recommendedName>
</protein>
<dbReference type="eggNOG" id="arCOG02640">
    <property type="taxonomic scope" value="Archaea"/>
</dbReference>
<dbReference type="AlphaFoldDB" id="Q9HM51"/>
<dbReference type="KEGG" id="tac:Ta0018"/>
<dbReference type="Pfam" id="PF01865">
    <property type="entry name" value="PhoU_div"/>
    <property type="match status" value="1"/>
</dbReference>
<dbReference type="EnsemblBacteria" id="CAC11167">
    <property type="protein sequence ID" value="CAC11167"/>
    <property type="gene ID" value="CAC11167"/>
</dbReference>
<dbReference type="HOGENOM" id="CLU_1222482_0_0_2"/>
<accession>Q9HM51</accession>
<organism evidence="2 3">
    <name type="scientific">Thermoplasma acidophilum (strain ATCC 25905 / DSM 1728 / JCM 9062 / NBRC 15155 / AMRC-C165)</name>
    <dbReference type="NCBI Taxonomy" id="273075"/>
    <lineage>
        <taxon>Archaea</taxon>
        <taxon>Methanobacteriati</taxon>
        <taxon>Thermoplasmatota</taxon>
        <taxon>Thermoplasmata</taxon>
        <taxon>Thermoplasmatales</taxon>
        <taxon>Thermoplasmataceae</taxon>
        <taxon>Thermoplasma</taxon>
    </lineage>
</organism>
<reference evidence="2 3" key="1">
    <citation type="journal article" date="2000" name="Nature">
        <title>The genome sequence of the thermoacidophilic scavenger Thermoplasma acidophilum.</title>
        <authorList>
            <person name="Ruepp A."/>
            <person name="Graml W."/>
            <person name="Santos-Martinez M.L."/>
            <person name="Koretke K.K."/>
            <person name="Volker C."/>
            <person name="Mewes H.W."/>
            <person name="Frishman D."/>
            <person name="Stocker S."/>
            <person name="Lupas A.N."/>
            <person name="Baumeister W."/>
        </authorList>
    </citation>
    <scope>NUCLEOTIDE SEQUENCE [LARGE SCALE GENOMIC DNA]</scope>
    <source>
        <strain evidence="3">ATCC 25905 / DSM 1728 / JCM 9062 / NBRC 15155 / AMRC-C165</strain>
    </source>
</reference>
<dbReference type="InterPro" id="IPR018445">
    <property type="entry name" value="Put_Phosphate_transp_reg"/>
</dbReference>
<dbReference type="Proteomes" id="UP000001024">
    <property type="component" value="Chromosome"/>
</dbReference>
<evidence type="ECO:0000313" key="3">
    <source>
        <dbReference type="Proteomes" id="UP000001024"/>
    </source>
</evidence>
<evidence type="ECO:0000313" key="2">
    <source>
        <dbReference type="EMBL" id="CAC11167.1"/>
    </source>
</evidence>
<proteinExistence type="inferred from homology"/>
<dbReference type="PANTHER" id="PTHR36536">
    <property type="entry name" value="UPF0111 PROTEIN HI_1603"/>
    <property type="match status" value="1"/>
</dbReference>
<dbReference type="InParanoid" id="Q9HM51"/>
<dbReference type="InterPro" id="IPR002727">
    <property type="entry name" value="DUF47"/>
</dbReference>
<dbReference type="EMBL" id="AL445063">
    <property type="protein sequence ID" value="CAC11167.1"/>
    <property type="molecule type" value="Genomic_DNA"/>
</dbReference>
<evidence type="ECO:0008006" key="4">
    <source>
        <dbReference type="Google" id="ProtNLM"/>
    </source>
</evidence>
<name>Q9HM51_THEAC</name>
<dbReference type="PANTHER" id="PTHR36536:SF3">
    <property type="entry name" value="UPF0111 PROTEIN HI_1603"/>
    <property type="match status" value="1"/>
</dbReference>